<sequence>MIVGVGSSASAIGLFKVASMYFSQEKSARMASLSIIIGLLGAIYGGLPLDFLLNKFGWNYVIYTFSAFGCLLALLLFLITPNSNIEESRNDNILQDLKTVLFNKHIILISFFGGLMVGPLEGFADGWAKAFLCEAYQMTGDLASSLSSLMFIERICNSENNLKSCDNEVYLSIEKELQRQRSQLQLIASENFASKAVMEAQGSFLTNKYAEGYPGKRYYCGCEYVDEVENLAIERLCKLFNVKFANVQPHSGSQANQAVFASLLTPGDTILGLSLNCGGHLTHGAAPNLSGKWFKSIQYTVNRDTYLLDMDEVERLALEHKPKLIIAGASAYPRKIDFERFREIANKVGAYLLADIAHYSGLIAAGCYPSPAEYAHIITSTTHKTLRGPRGGVVMTNDEALHKKIQSAVFPGLQGGPLMHVIAAKAVAFKEALAPEFKTYSKKVVENAKVLAQALQGHGLNIITGGTDSHIVLVDLRSQKLKGKDVVNSLERAGITCNKNSVPFDTEKPTITSGLRFGTAAETTRGLEKKDFKEIADLINEIIQGLIDGNSPDVEKAVKNKVEMILYLFNFMINVPSIESCDFHNKNVLLRVDFNVPIKNGRICDATRILRALPTIQYLANAGAKVIVISHFGRPKAKDSNLSLKNVVETLSRLLSKEVKFIDDCIGERVQRAINAMDGGDIILLENLRFYKEEEQNDSNFAKQLASLADIYINDAFSCSHRAHASISRITEFLPSYAGFCLQDELKYLEQAISFDAKPITAIVGGAKISTKIKMLIKLAEKVDYLILGGAIANNFLLFNKVNIGKSFFQNGVDDLLHDIVETANKNNCKIVVPEDVLVAVNSDYSTGVLRKIESILDGDIILDIGPQTLSTISGIIASSKTLLWNGPIGVFEHSAFANGTVEVMRVVSDLTHEGKLTSVIGGGDSLSAINTAGLADKDFTYISTGGGAFLSWLSGDEMPGLRSTLD</sequence>
<dbReference type="FunFam" id="3.40.640.10:FF:000001">
    <property type="entry name" value="Serine hydroxymethyltransferase"/>
    <property type="match status" value="1"/>
</dbReference>
<keyword evidence="27" id="KW-1185">Reference proteome</keyword>
<comment type="subunit">
    <text evidence="11">Homodimer.</text>
</comment>
<gene>
    <name evidence="26" type="primary">jg24856</name>
    <name evidence="26" type="ORF">PAEG_LOCUS1760</name>
</gene>
<evidence type="ECO:0000256" key="6">
    <source>
        <dbReference type="ARBA" id="ARBA00004777"/>
    </source>
</evidence>
<dbReference type="Gene3D" id="3.40.50.1260">
    <property type="entry name" value="Phosphoglycerate kinase, N-terminal domain"/>
    <property type="match status" value="2"/>
</dbReference>
<protein>
    <recommendedName>
        <fullName evidence="21 22">Multifunctional fusion protein</fullName>
    </recommendedName>
    <domain>
        <recommendedName>
            <fullName evidence="21">Phosphoglycerate kinase</fullName>
            <ecNumber evidence="21">2.7.2.3</ecNumber>
        </recommendedName>
    </domain>
    <domain>
        <recommendedName>
            <fullName evidence="22">Serine hydroxymethyltransferase</fullName>
            <ecNumber evidence="22">2.1.2.1</ecNumber>
        </recommendedName>
    </domain>
</protein>
<evidence type="ECO:0000256" key="21">
    <source>
        <dbReference type="RuleBase" id="RU000532"/>
    </source>
</evidence>
<feature type="transmembrane region" description="Helical" evidence="24">
    <location>
        <begin position="60"/>
        <end position="79"/>
    </location>
</feature>
<dbReference type="SUPFAM" id="SSF103473">
    <property type="entry name" value="MFS general substrate transporter"/>
    <property type="match status" value="1"/>
</dbReference>
<comment type="similarity">
    <text evidence="8 22">Belongs to the SHMT family.</text>
</comment>
<evidence type="ECO:0000256" key="12">
    <source>
        <dbReference type="ARBA" id="ARBA00022490"/>
    </source>
</evidence>
<dbReference type="GO" id="GO:0030170">
    <property type="term" value="F:pyridoxal phosphate binding"/>
    <property type="evidence" value="ECO:0007669"/>
    <property type="project" value="InterPro"/>
</dbReference>
<evidence type="ECO:0000256" key="2">
    <source>
        <dbReference type="ARBA" id="ARBA00001933"/>
    </source>
</evidence>
<dbReference type="SUPFAM" id="SSF53748">
    <property type="entry name" value="Phosphoglycerate kinase"/>
    <property type="match status" value="1"/>
</dbReference>
<keyword evidence="19 22" id="KW-0663">Pyridoxal phosphate</keyword>
<accession>A0A8S4QH31</accession>
<dbReference type="NCBIfam" id="NF000586">
    <property type="entry name" value="PRK00011.1"/>
    <property type="match status" value="1"/>
</dbReference>
<evidence type="ECO:0000256" key="14">
    <source>
        <dbReference type="ARBA" id="ARBA00022679"/>
    </source>
</evidence>
<dbReference type="InterPro" id="IPR015424">
    <property type="entry name" value="PyrdxlP-dep_Trfase"/>
</dbReference>
<organism evidence="26 27">
    <name type="scientific">Pararge aegeria aegeria</name>
    <dbReference type="NCBI Taxonomy" id="348720"/>
    <lineage>
        <taxon>Eukaryota</taxon>
        <taxon>Metazoa</taxon>
        <taxon>Ecdysozoa</taxon>
        <taxon>Arthropoda</taxon>
        <taxon>Hexapoda</taxon>
        <taxon>Insecta</taxon>
        <taxon>Pterygota</taxon>
        <taxon>Neoptera</taxon>
        <taxon>Endopterygota</taxon>
        <taxon>Lepidoptera</taxon>
        <taxon>Glossata</taxon>
        <taxon>Ditrysia</taxon>
        <taxon>Papilionoidea</taxon>
        <taxon>Nymphalidae</taxon>
        <taxon>Satyrinae</taxon>
        <taxon>Satyrini</taxon>
        <taxon>Parargina</taxon>
        <taxon>Pararge</taxon>
    </lineage>
</organism>
<evidence type="ECO:0000259" key="25">
    <source>
        <dbReference type="PROSITE" id="PS50850"/>
    </source>
</evidence>
<evidence type="ECO:0000256" key="24">
    <source>
        <dbReference type="SAM" id="Phobius"/>
    </source>
</evidence>
<comment type="catalytic activity">
    <reaction evidence="1 21">
        <text>(2R)-3-phosphoglycerate + ATP = (2R)-3-phospho-glyceroyl phosphate + ADP</text>
        <dbReference type="Rhea" id="RHEA:14801"/>
        <dbReference type="ChEBI" id="CHEBI:30616"/>
        <dbReference type="ChEBI" id="CHEBI:57604"/>
        <dbReference type="ChEBI" id="CHEBI:58272"/>
        <dbReference type="ChEBI" id="CHEBI:456216"/>
        <dbReference type="EC" id="2.7.2.3"/>
    </reaction>
</comment>
<dbReference type="Pfam" id="PF00464">
    <property type="entry name" value="SHMT"/>
    <property type="match status" value="1"/>
</dbReference>
<dbReference type="GO" id="GO:0004372">
    <property type="term" value="F:glycine hydroxymethyltransferase activity"/>
    <property type="evidence" value="ECO:0007669"/>
    <property type="project" value="UniProtKB-EC"/>
</dbReference>
<feature type="transmembrane region" description="Helical" evidence="24">
    <location>
        <begin position="30"/>
        <end position="48"/>
    </location>
</feature>
<dbReference type="GO" id="GO:0035999">
    <property type="term" value="P:tetrahydrofolate interconversion"/>
    <property type="evidence" value="ECO:0007669"/>
    <property type="project" value="InterPro"/>
</dbReference>
<keyword evidence="16 21" id="KW-0418">Kinase</keyword>
<dbReference type="AlphaFoldDB" id="A0A8S4QH31"/>
<comment type="caution">
    <text evidence="26">The sequence shown here is derived from an EMBL/GenBank/DDBJ whole genome shotgun (WGS) entry which is preliminary data.</text>
</comment>
<keyword evidence="17" id="KW-0067">ATP-binding</keyword>
<evidence type="ECO:0000256" key="9">
    <source>
        <dbReference type="ARBA" id="ARBA00008982"/>
    </source>
</evidence>
<keyword evidence="18" id="KW-0460">Magnesium</keyword>
<comment type="pathway">
    <text evidence="7 21">Carbohydrate degradation; glycolysis; pyruvate from D-glyceraldehyde 3-phosphate: step 2/5.</text>
</comment>
<dbReference type="Gene3D" id="1.20.1720.10">
    <property type="entry name" value="Multidrug resistance protein D"/>
    <property type="match status" value="1"/>
</dbReference>
<comment type="catalytic activity">
    <reaction evidence="22">
        <text>(6R)-5,10-methylene-5,6,7,8-tetrahydrofolate + glycine + H2O = (6S)-5,6,7,8-tetrahydrofolate + L-serine</text>
        <dbReference type="Rhea" id="RHEA:15481"/>
        <dbReference type="ChEBI" id="CHEBI:15377"/>
        <dbReference type="ChEBI" id="CHEBI:15636"/>
        <dbReference type="ChEBI" id="CHEBI:33384"/>
        <dbReference type="ChEBI" id="CHEBI:57305"/>
        <dbReference type="ChEBI" id="CHEBI:57453"/>
        <dbReference type="EC" id="2.1.2.1"/>
    </reaction>
</comment>
<dbReference type="InterPro" id="IPR036259">
    <property type="entry name" value="MFS_trans_sf"/>
</dbReference>
<keyword evidence="20" id="KW-0324">Glycolysis</keyword>
<evidence type="ECO:0000313" key="27">
    <source>
        <dbReference type="Proteomes" id="UP000838756"/>
    </source>
</evidence>
<proteinExistence type="inferred from homology"/>
<comment type="cofactor">
    <cofactor evidence="2 22">
        <name>pyridoxal 5'-phosphate</name>
        <dbReference type="ChEBI" id="CHEBI:597326"/>
    </cofactor>
</comment>
<dbReference type="InterPro" id="IPR015422">
    <property type="entry name" value="PyrdxlP-dep_Trfase_small"/>
</dbReference>
<feature type="domain" description="Major facilitator superfamily (MFS) profile" evidence="25">
    <location>
        <begin position="1"/>
        <end position="84"/>
    </location>
</feature>
<comment type="subunit">
    <text evidence="10 23">Monomer.</text>
</comment>
<comment type="subcellular location">
    <subcellularLocation>
        <location evidence="5">Cytoplasm</location>
    </subcellularLocation>
    <subcellularLocation>
        <location evidence="4">Membrane</location>
        <topology evidence="4">Multi-pass membrane protein</topology>
    </subcellularLocation>
</comment>
<evidence type="ECO:0000256" key="20">
    <source>
        <dbReference type="ARBA" id="ARBA00023152"/>
    </source>
</evidence>
<dbReference type="Gene3D" id="3.90.1150.10">
    <property type="entry name" value="Aspartate Aminotransferase, domain 1"/>
    <property type="match status" value="1"/>
</dbReference>
<dbReference type="InterPro" id="IPR015421">
    <property type="entry name" value="PyrdxlP-dep_Trfase_major"/>
</dbReference>
<evidence type="ECO:0000256" key="3">
    <source>
        <dbReference type="ARBA" id="ARBA00001946"/>
    </source>
</evidence>
<dbReference type="FunFam" id="3.40.50.1260:FF:000031">
    <property type="entry name" value="Phosphoglycerate kinase 1"/>
    <property type="match status" value="1"/>
</dbReference>
<reference evidence="26" key="1">
    <citation type="submission" date="2022-03" db="EMBL/GenBank/DDBJ databases">
        <authorList>
            <person name="Lindestad O."/>
        </authorList>
    </citation>
    <scope>NUCLEOTIDE SEQUENCE</scope>
</reference>
<evidence type="ECO:0000256" key="17">
    <source>
        <dbReference type="ARBA" id="ARBA00022840"/>
    </source>
</evidence>
<dbReference type="OrthoDB" id="10265628at2759"/>
<dbReference type="GO" id="GO:0006096">
    <property type="term" value="P:glycolytic process"/>
    <property type="evidence" value="ECO:0007669"/>
    <property type="project" value="UniProtKB-KW"/>
</dbReference>
<dbReference type="GO" id="GO:0005524">
    <property type="term" value="F:ATP binding"/>
    <property type="evidence" value="ECO:0007669"/>
    <property type="project" value="UniProtKB-KW"/>
</dbReference>
<evidence type="ECO:0000256" key="13">
    <source>
        <dbReference type="ARBA" id="ARBA00022563"/>
    </source>
</evidence>
<dbReference type="EC" id="2.1.2.1" evidence="22"/>
<dbReference type="CDD" id="cd00378">
    <property type="entry name" value="SHMT"/>
    <property type="match status" value="1"/>
</dbReference>
<keyword evidence="24" id="KW-0812">Transmembrane</keyword>
<evidence type="ECO:0000256" key="10">
    <source>
        <dbReference type="ARBA" id="ARBA00011245"/>
    </source>
</evidence>
<dbReference type="Pfam" id="PF00162">
    <property type="entry name" value="PGK"/>
    <property type="match status" value="1"/>
</dbReference>
<dbReference type="InterPro" id="IPR036043">
    <property type="entry name" value="Phosphoglycerate_kinase_sf"/>
</dbReference>
<dbReference type="EMBL" id="CAKXAJ010005785">
    <property type="protein sequence ID" value="CAH2209361.1"/>
    <property type="molecule type" value="Genomic_DNA"/>
</dbReference>
<evidence type="ECO:0000313" key="26">
    <source>
        <dbReference type="EMBL" id="CAH2209361.1"/>
    </source>
</evidence>
<comment type="function">
    <text evidence="22">Interconversion of serine and glycine.</text>
</comment>
<evidence type="ECO:0000256" key="23">
    <source>
        <dbReference type="RuleBase" id="RU000696"/>
    </source>
</evidence>
<comment type="cofactor">
    <cofactor evidence="3">
        <name>Mg(2+)</name>
        <dbReference type="ChEBI" id="CHEBI:18420"/>
    </cofactor>
</comment>
<evidence type="ECO:0000256" key="1">
    <source>
        <dbReference type="ARBA" id="ARBA00000642"/>
    </source>
</evidence>
<evidence type="ECO:0000256" key="5">
    <source>
        <dbReference type="ARBA" id="ARBA00004496"/>
    </source>
</evidence>
<dbReference type="PRINTS" id="PR00477">
    <property type="entry name" value="PHGLYCKINASE"/>
</dbReference>
<dbReference type="InterPro" id="IPR020846">
    <property type="entry name" value="MFS_dom"/>
</dbReference>
<evidence type="ECO:0000256" key="18">
    <source>
        <dbReference type="ARBA" id="ARBA00022842"/>
    </source>
</evidence>
<dbReference type="PANTHER" id="PTHR11680:SF35">
    <property type="entry name" value="SERINE HYDROXYMETHYLTRANSFERASE 1"/>
    <property type="match status" value="1"/>
</dbReference>
<dbReference type="GO" id="GO:0004618">
    <property type="term" value="F:phosphoglycerate kinase activity"/>
    <property type="evidence" value="ECO:0007669"/>
    <property type="project" value="UniProtKB-EC"/>
</dbReference>
<keyword evidence="15" id="KW-0547">Nucleotide-binding</keyword>
<evidence type="ECO:0000256" key="4">
    <source>
        <dbReference type="ARBA" id="ARBA00004141"/>
    </source>
</evidence>
<dbReference type="HAMAP" id="MF_00145">
    <property type="entry name" value="Phosphoglyc_kinase"/>
    <property type="match status" value="1"/>
</dbReference>
<dbReference type="InterPro" id="IPR015824">
    <property type="entry name" value="Phosphoglycerate_kinase_N"/>
</dbReference>
<dbReference type="InterPro" id="IPR001085">
    <property type="entry name" value="Ser_HO-MeTrfase"/>
</dbReference>
<dbReference type="InterPro" id="IPR049943">
    <property type="entry name" value="Ser_HO-MeTrfase-like"/>
</dbReference>
<dbReference type="PROSITE" id="PS50850">
    <property type="entry name" value="MFS"/>
    <property type="match status" value="1"/>
</dbReference>
<keyword evidence="13 22" id="KW-0554">One-carbon metabolism</keyword>
<evidence type="ECO:0000256" key="15">
    <source>
        <dbReference type="ARBA" id="ARBA00022741"/>
    </source>
</evidence>
<evidence type="ECO:0000256" key="11">
    <source>
        <dbReference type="ARBA" id="ARBA00011738"/>
    </source>
</evidence>
<dbReference type="GO" id="GO:0016020">
    <property type="term" value="C:membrane"/>
    <property type="evidence" value="ECO:0007669"/>
    <property type="project" value="UniProtKB-SubCell"/>
</dbReference>
<dbReference type="InterPro" id="IPR015911">
    <property type="entry name" value="Phosphoglycerate_kinase_CS"/>
</dbReference>
<dbReference type="PROSITE" id="PS00111">
    <property type="entry name" value="PGLYCERATE_KINASE"/>
    <property type="match status" value="1"/>
</dbReference>
<evidence type="ECO:0000256" key="7">
    <source>
        <dbReference type="ARBA" id="ARBA00004838"/>
    </source>
</evidence>
<dbReference type="GO" id="GO:0019264">
    <property type="term" value="P:glycine biosynthetic process from serine"/>
    <property type="evidence" value="ECO:0007669"/>
    <property type="project" value="InterPro"/>
</dbReference>
<dbReference type="GO" id="GO:0005829">
    <property type="term" value="C:cytosol"/>
    <property type="evidence" value="ECO:0007669"/>
    <property type="project" value="TreeGrafter"/>
</dbReference>
<keyword evidence="12" id="KW-0963">Cytoplasm</keyword>
<dbReference type="InterPro" id="IPR039429">
    <property type="entry name" value="SHMT-like_dom"/>
</dbReference>
<feature type="transmembrane region" description="Helical" evidence="24">
    <location>
        <begin position="100"/>
        <end position="120"/>
    </location>
</feature>
<comment type="pathway">
    <text evidence="6 22">One-carbon metabolism; tetrahydrofolate interconversion.</text>
</comment>
<dbReference type="Proteomes" id="UP000838756">
    <property type="component" value="Unassembled WGS sequence"/>
</dbReference>
<comment type="similarity">
    <text evidence="9 21">Belongs to the phosphoglycerate kinase family.</text>
</comment>
<keyword evidence="24" id="KW-1133">Transmembrane helix</keyword>
<dbReference type="InterPro" id="IPR001576">
    <property type="entry name" value="Phosphoglycerate_kinase"/>
</dbReference>
<dbReference type="HAMAP" id="MF_00051">
    <property type="entry name" value="SHMT"/>
    <property type="match status" value="1"/>
</dbReference>
<keyword evidence="24" id="KW-0472">Membrane</keyword>
<dbReference type="GO" id="GO:0022857">
    <property type="term" value="F:transmembrane transporter activity"/>
    <property type="evidence" value="ECO:0007669"/>
    <property type="project" value="InterPro"/>
</dbReference>
<dbReference type="EC" id="2.7.2.3" evidence="21"/>
<evidence type="ECO:0000256" key="22">
    <source>
        <dbReference type="RuleBase" id="RU000585"/>
    </source>
</evidence>
<evidence type="ECO:0000256" key="8">
    <source>
        <dbReference type="ARBA" id="ARBA00006376"/>
    </source>
</evidence>
<evidence type="ECO:0000256" key="19">
    <source>
        <dbReference type="ARBA" id="ARBA00022898"/>
    </source>
</evidence>
<dbReference type="SUPFAM" id="SSF53383">
    <property type="entry name" value="PLP-dependent transferases"/>
    <property type="match status" value="1"/>
</dbReference>
<dbReference type="FunFam" id="3.40.50.1260:FF:000006">
    <property type="entry name" value="Phosphoglycerate kinase"/>
    <property type="match status" value="1"/>
</dbReference>
<dbReference type="PANTHER" id="PTHR11680">
    <property type="entry name" value="SERINE HYDROXYMETHYLTRANSFERASE"/>
    <property type="match status" value="1"/>
</dbReference>
<evidence type="ECO:0000256" key="16">
    <source>
        <dbReference type="ARBA" id="ARBA00022777"/>
    </source>
</evidence>
<dbReference type="InterPro" id="IPR019798">
    <property type="entry name" value="Ser_HO-MeTrfase_PLP_BS"/>
</dbReference>
<dbReference type="Gene3D" id="3.40.640.10">
    <property type="entry name" value="Type I PLP-dependent aspartate aminotransferase-like (Major domain)"/>
    <property type="match status" value="1"/>
</dbReference>
<keyword evidence="14 21" id="KW-0808">Transferase</keyword>
<dbReference type="PROSITE" id="PS00096">
    <property type="entry name" value="SHMT"/>
    <property type="match status" value="1"/>
</dbReference>
<name>A0A8S4QH31_9NEOP</name>